<dbReference type="FunFam" id="3.30.390.10:FF:000006">
    <property type="entry name" value="Mitochondrial enolase superfamily member 1"/>
    <property type="match status" value="1"/>
</dbReference>
<dbReference type="Ensembl" id="ENSMMUT00000069046.2">
    <property type="protein sequence ID" value="ENSMMUP00000050471.2"/>
    <property type="gene ID" value="ENSMMUG00000004051.4"/>
</dbReference>
<dbReference type="InterPro" id="IPR029065">
    <property type="entry name" value="Enolase_C-like"/>
</dbReference>
<name>A0A1D5QQZ3_MACMU</name>
<dbReference type="InterPro" id="IPR013342">
    <property type="entry name" value="Mandelate_racemase_C"/>
</dbReference>
<dbReference type="VEuPathDB" id="HostDB:ENSMMUG00000004051"/>
<evidence type="ECO:0000313" key="7">
    <source>
        <dbReference type="VGNC" id="VGNC:72143"/>
    </source>
</evidence>
<comment type="cofactor">
    <cofactor evidence="1">
        <name>Mg(2+)</name>
        <dbReference type="ChEBI" id="CHEBI:18420"/>
    </cofactor>
</comment>
<proteinExistence type="predicted"/>
<dbReference type="SUPFAM" id="SSF51604">
    <property type="entry name" value="Enolase C-terminal domain-like"/>
    <property type="match status" value="1"/>
</dbReference>
<keyword evidence="3" id="KW-0460">Magnesium</keyword>
<sequence>MVRGRISRLSVRDVRFPTSLGGHGSDAMHTDPDYSAAYVVIETDAEDGIKGCGITFTLGKGTEVVVCAVNALAHHVLNKDLKDIVGDFRGFYRQLTSDGQLRWIGPEKGVVHLATAAVLNAVWDLWAKQEGKVTPLTNDPRTLVSCIDFRYITDVLTEEDALEILQKGQVGKKEREKQMLAQGYPAYTTSCAWLGYSDDTLKQVATTLPRGWLRADLPVKSLFLQMMDANQRWDVPEAVEWMSKLAKFKPLWIEEPTSPDDILGHAAISKALVPLGIGIATGEQCHNRVIFKQLLQAKALQFLQIDSCRLGSVNENLSVLLMAKKFEIPVCPHAGGVGLCELVQHLIIFDYISVSASLKNRMCEYVDHLHEHFKYPVMIQRASYMPPKDPGYSTEMKEESVKKHQYPDGEVWKKLLAAQEN</sequence>
<dbReference type="GO" id="GO:0016836">
    <property type="term" value="F:hydro-lyase activity"/>
    <property type="evidence" value="ECO:0007669"/>
    <property type="project" value="UniProtKB-ARBA"/>
</dbReference>
<dbReference type="InterPro" id="IPR036849">
    <property type="entry name" value="Enolase-like_C_sf"/>
</dbReference>
<dbReference type="Gene3D" id="3.30.390.10">
    <property type="entry name" value="Enolase-like, N-terminal domain"/>
    <property type="match status" value="1"/>
</dbReference>
<dbReference type="AlphaFoldDB" id="A0A1D5QQZ3"/>
<dbReference type="Pfam" id="PF13378">
    <property type="entry name" value="MR_MLE_C"/>
    <property type="match status" value="1"/>
</dbReference>
<feature type="domain" description="Mandelate racemase/muconate lactonizing enzyme C-terminal" evidence="4">
    <location>
        <begin position="198"/>
        <end position="274"/>
    </location>
</feature>
<protein>
    <submittedName>
        <fullName evidence="5">Enolase superfamily member 1</fullName>
    </submittedName>
</protein>
<evidence type="ECO:0000313" key="6">
    <source>
        <dbReference type="Proteomes" id="UP000006718"/>
    </source>
</evidence>
<organism evidence="5 6">
    <name type="scientific">Macaca mulatta</name>
    <name type="common">Rhesus macaque</name>
    <dbReference type="NCBI Taxonomy" id="9544"/>
    <lineage>
        <taxon>Eukaryota</taxon>
        <taxon>Metazoa</taxon>
        <taxon>Chordata</taxon>
        <taxon>Craniata</taxon>
        <taxon>Vertebrata</taxon>
        <taxon>Euteleostomi</taxon>
        <taxon>Mammalia</taxon>
        <taxon>Eutheria</taxon>
        <taxon>Euarchontoglires</taxon>
        <taxon>Primates</taxon>
        <taxon>Haplorrhini</taxon>
        <taxon>Catarrhini</taxon>
        <taxon>Cercopithecidae</taxon>
        <taxon>Cercopithecinae</taxon>
        <taxon>Macaca</taxon>
    </lineage>
</organism>
<evidence type="ECO:0000256" key="2">
    <source>
        <dbReference type="ARBA" id="ARBA00022723"/>
    </source>
</evidence>
<reference evidence="5" key="3">
    <citation type="submission" date="2025-08" db="UniProtKB">
        <authorList>
            <consortium name="Ensembl"/>
        </authorList>
    </citation>
    <scope>IDENTIFICATION</scope>
    <source>
        <strain evidence="5">17573</strain>
    </source>
</reference>
<dbReference type="GeneTree" id="ENSGT00390000014290"/>
<reference evidence="6" key="1">
    <citation type="journal article" date="2007" name="Science">
        <title>Evolutionary and biomedical insights from the rhesus macaque genome.</title>
        <authorList>
            <person name="Gibbs R.A."/>
            <person name="Rogers J."/>
            <person name="Katze M.G."/>
            <person name="Bumgarner R."/>
            <person name="Weinstock G.M."/>
            <person name="Mardis E.R."/>
            <person name="Remington K.A."/>
            <person name="Strausberg R.L."/>
            <person name="Venter J.C."/>
            <person name="Wilson R.K."/>
            <person name="Batzer M.A."/>
            <person name="Bustamante C.D."/>
            <person name="Eichler E.E."/>
            <person name="Hahn M.W."/>
            <person name="Hardison R.C."/>
            <person name="Makova K.D."/>
            <person name="Miller W."/>
            <person name="Milosavljevic A."/>
            <person name="Palermo R.E."/>
            <person name="Siepel A."/>
            <person name="Sikela J.M."/>
            <person name="Attaway T."/>
            <person name="Bell S."/>
            <person name="Bernard K.E."/>
            <person name="Buhay C.J."/>
            <person name="Chandrabose M.N."/>
            <person name="Dao M."/>
            <person name="Davis C."/>
            <person name="Delehaunty K.D."/>
            <person name="Ding Y."/>
            <person name="Dinh H.H."/>
            <person name="Dugan-Rocha S."/>
            <person name="Fulton L.A."/>
            <person name="Gabisi R.A."/>
            <person name="Garner T.T."/>
            <person name="Godfrey J."/>
            <person name="Hawes A.C."/>
            <person name="Hernandez J."/>
            <person name="Hines S."/>
            <person name="Holder M."/>
            <person name="Hume J."/>
            <person name="Jhangiani S.N."/>
            <person name="Joshi V."/>
            <person name="Khan Z.M."/>
            <person name="Kirkness E.F."/>
            <person name="Cree A."/>
            <person name="Fowler R.G."/>
            <person name="Lee S."/>
            <person name="Lewis L.R."/>
            <person name="Li Z."/>
            <person name="Liu Y.-S."/>
            <person name="Moore S.M."/>
            <person name="Muzny D."/>
            <person name="Nazareth L.V."/>
            <person name="Ngo D.N."/>
            <person name="Okwuonu G.O."/>
            <person name="Pai G."/>
            <person name="Parker D."/>
            <person name="Paul H.A."/>
            <person name="Pfannkoch C."/>
            <person name="Pohl C.S."/>
            <person name="Rogers Y.-H.C."/>
            <person name="Ruiz S.J."/>
            <person name="Sabo A."/>
            <person name="Santibanez J."/>
            <person name="Schneider B.W."/>
            <person name="Smith S.M."/>
            <person name="Sodergren E."/>
            <person name="Svatek A.F."/>
            <person name="Utterback T.R."/>
            <person name="Vattathil S."/>
            <person name="Warren W."/>
            <person name="White C.S."/>
            <person name="Chinwalla A.T."/>
            <person name="Feng Y."/>
            <person name="Halpern A.L."/>
            <person name="Hillier L.W."/>
            <person name="Huang X."/>
            <person name="Minx P."/>
            <person name="Nelson J.O."/>
            <person name="Pepin K.H."/>
            <person name="Qin X."/>
            <person name="Sutton G.G."/>
            <person name="Venter E."/>
            <person name="Walenz B.P."/>
            <person name="Wallis J.W."/>
            <person name="Worley K.C."/>
            <person name="Yang S.-P."/>
            <person name="Jones S.M."/>
            <person name="Marra M.A."/>
            <person name="Rocchi M."/>
            <person name="Schein J.E."/>
            <person name="Baertsch R."/>
            <person name="Clarke L."/>
            <person name="Csuros M."/>
            <person name="Glasscock J."/>
            <person name="Harris R.A."/>
            <person name="Havlak P."/>
            <person name="Jackson A.R."/>
            <person name="Jiang H."/>
            <person name="Liu Y."/>
            <person name="Messina D.N."/>
            <person name="Shen Y."/>
            <person name="Song H.X.-Z."/>
            <person name="Wylie T."/>
            <person name="Zhang L."/>
            <person name="Birney E."/>
            <person name="Han K."/>
            <person name="Konkel M.K."/>
            <person name="Lee J."/>
            <person name="Smit A.F.A."/>
            <person name="Ullmer B."/>
            <person name="Wang H."/>
            <person name="Xing J."/>
            <person name="Burhans R."/>
            <person name="Cheng Z."/>
            <person name="Karro J.E."/>
            <person name="Ma J."/>
            <person name="Raney B."/>
            <person name="She X."/>
            <person name="Cox M.J."/>
            <person name="Demuth J.P."/>
            <person name="Dumas L.J."/>
            <person name="Han S.-G."/>
            <person name="Hopkins J."/>
            <person name="Karimpour-Fard A."/>
            <person name="Kim Y.H."/>
            <person name="Pollack J.R."/>
            <person name="Vinar T."/>
            <person name="Addo-Quaye C."/>
            <person name="Degenhardt J."/>
            <person name="Denby A."/>
            <person name="Hubisz M.J."/>
            <person name="Indap A."/>
            <person name="Kosiol C."/>
            <person name="Lahn B.T."/>
            <person name="Lawson H.A."/>
            <person name="Marklein A."/>
            <person name="Nielsen R."/>
            <person name="Vallender E.J."/>
            <person name="Clark A.G."/>
            <person name="Ferguson B."/>
            <person name="Hernandez R.D."/>
            <person name="Hirani K."/>
            <person name="Kehrer-Sawatzki H."/>
            <person name="Kolb J."/>
            <person name="Patil S."/>
            <person name="Pu L.-L."/>
            <person name="Ren Y."/>
            <person name="Smith D.G."/>
            <person name="Wheeler D.A."/>
            <person name="Schenck I."/>
            <person name="Ball E.V."/>
            <person name="Chen R."/>
            <person name="Cooper D.N."/>
            <person name="Giardine B."/>
            <person name="Hsu F."/>
            <person name="Kent W.J."/>
            <person name="Lesk A."/>
            <person name="Nelson D.L."/>
            <person name="O'brien W.E."/>
            <person name="Pruefer K."/>
            <person name="Stenson P.D."/>
            <person name="Wallace J.C."/>
            <person name="Ke H."/>
            <person name="Liu X.-M."/>
            <person name="Wang P."/>
            <person name="Xiang A.P."/>
            <person name="Yang F."/>
            <person name="Barber G.P."/>
            <person name="Haussler D."/>
            <person name="Karolchik D."/>
            <person name="Kern A.D."/>
            <person name="Kuhn R.M."/>
            <person name="Smith K.E."/>
            <person name="Zwieg A.S."/>
        </authorList>
    </citation>
    <scope>NUCLEOTIDE SEQUENCE [LARGE SCALE GENOMIC DNA]</scope>
    <source>
        <strain evidence="6">17573</strain>
    </source>
</reference>
<evidence type="ECO:0000313" key="5">
    <source>
        <dbReference type="Ensembl" id="ENSMMUP00000050471.2"/>
    </source>
</evidence>
<keyword evidence="2" id="KW-0479">Metal-binding</keyword>
<dbReference type="PANTHER" id="PTHR13794">
    <property type="entry name" value="ENOLASE SUPERFAMILY, MANDELATE RACEMASE"/>
    <property type="match status" value="1"/>
</dbReference>
<dbReference type="Gene3D" id="3.20.20.120">
    <property type="entry name" value="Enolase-like C-terminal domain"/>
    <property type="match status" value="2"/>
</dbReference>
<keyword evidence="6" id="KW-1185">Reference proteome</keyword>
<dbReference type="SMR" id="A0A1D5QQZ3"/>
<dbReference type="Proteomes" id="UP000006718">
    <property type="component" value="Chromosome 18"/>
</dbReference>
<dbReference type="PANTHER" id="PTHR13794:SF58">
    <property type="entry name" value="MITOCHONDRIAL ENOLASE SUPERFAMILY MEMBER 1"/>
    <property type="match status" value="1"/>
</dbReference>
<gene>
    <name evidence="5 7" type="primary">ENOSF1</name>
</gene>
<dbReference type="InterPro" id="IPR029017">
    <property type="entry name" value="Enolase-like_N"/>
</dbReference>
<dbReference type="Pfam" id="PF02746">
    <property type="entry name" value="MR_MLE_N"/>
    <property type="match status" value="1"/>
</dbReference>
<dbReference type="InterPro" id="IPR013341">
    <property type="entry name" value="Mandelate_racemase_N_dom"/>
</dbReference>
<dbReference type="InterPro" id="IPR046945">
    <property type="entry name" value="RHMD-like"/>
</dbReference>
<evidence type="ECO:0000256" key="3">
    <source>
        <dbReference type="ARBA" id="ARBA00022842"/>
    </source>
</evidence>
<dbReference type="GO" id="GO:0046872">
    <property type="term" value="F:metal ion binding"/>
    <property type="evidence" value="ECO:0007669"/>
    <property type="project" value="UniProtKB-KW"/>
</dbReference>
<dbReference type="SUPFAM" id="SSF54826">
    <property type="entry name" value="Enolase N-terminal domain-like"/>
    <property type="match status" value="1"/>
</dbReference>
<dbReference type="Bgee" id="ENSMMUG00000004051">
    <property type="expression patterns" value="Expressed in adult mammalian kidney and 22 other cell types or tissues"/>
</dbReference>
<dbReference type="VGNC" id="VGNC:72143">
    <property type="gene designation" value="ENOSF1"/>
</dbReference>
<dbReference type="ExpressionAtlas" id="A0A1D5QQZ3">
    <property type="expression patterns" value="baseline"/>
</dbReference>
<evidence type="ECO:0000256" key="1">
    <source>
        <dbReference type="ARBA" id="ARBA00001946"/>
    </source>
</evidence>
<reference evidence="5" key="2">
    <citation type="submission" date="2019-01" db="EMBL/GenBank/DDBJ databases">
        <authorList>
            <person name="Graves T."/>
            <person name="Eichler E.E."/>
            <person name="Wilson R.K."/>
        </authorList>
    </citation>
    <scope>NUCLEOTIDE SEQUENCE [LARGE SCALE GENOMIC DNA]</scope>
    <source>
        <strain evidence="5">17573</strain>
    </source>
</reference>
<accession>A0A1D5QQZ3</accession>
<evidence type="ECO:0000259" key="4">
    <source>
        <dbReference type="SMART" id="SM00922"/>
    </source>
</evidence>
<reference evidence="5" key="4">
    <citation type="submission" date="2025-09" db="UniProtKB">
        <authorList>
            <consortium name="Ensembl"/>
        </authorList>
    </citation>
    <scope>IDENTIFICATION</scope>
    <source>
        <strain evidence="5">17573</strain>
    </source>
</reference>
<dbReference type="SMART" id="SM00922">
    <property type="entry name" value="MR_MLE"/>
    <property type="match status" value="1"/>
</dbReference>